<evidence type="ECO:0000256" key="2">
    <source>
        <dbReference type="ARBA" id="ARBA00022857"/>
    </source>
</evidence>
<keyword evidence="3" id="KW-0560">Oxidoreductase</keyword>
<dbReference type="Pfam" id="PF00106">
    <property type="entry name" value="adh_short"/>
    <property type="match status" value="1"/>
</dbReference>
<evidence type="ECO:0000256" key="3">
    <source>
        <dbReference type="ARBA" id="ARBA00023002"/>
    </source>
</evidence>
<proteinExistence type="inferred from homology"/>
<evidence type="ECO:0000256" key="1">
    <source>
        <dbReference type="ARBA" id="ARBA00006484"/>
    </source>
</evidence>
<protein>
    <submittedName>
        <fullName evidence="4">NAD(P)-binding protein</fullName>
    </submittedName>
</protein>
<name>A0AA38RYV4_9PEZI</name>
<dbReference type="PANTHER" id="PTHR43963:SF6">
    <property type="entry name" value="CHAIN DEHYDROGENASE FAMILY PROTEIN, PUTATIVE (AFU_ORTHOLOGUE AFUA_3G15350)-RELATED"/>
    <property type="match status" value="1"/>
</dbReference>
<accession>A0AA38RYV4</accession>
<dbReference type="InterPro" id="IPR036291">
    <property type="entry name" value="NAD(P)-bd_dom_sf"/>
</dbReference>
<dbReference type="PRINTS" id="PR00081">
    <property type="entry name" value="GDHRDH"/>
</dbReference>
<dbReference type="EMBL" id="JANBVN010000070">
    <property type="protein sequence ID" value="KAJ9150577.1"/>
    <property type="molecule type" value="Genomic_DNA"/>
</dbReference>
<organism evidence="4 5">
    <name type="scientific">Coniochaeta hoffmannii</name>
    <dbReference type="NCBI Taxonomy" id="91930"/>
    <lineage>
        <taxon>Eukaryota</taxon>
        <taxon>Fungi</taxon>
        <taxon>Dikarya</taxon>
        <taxon>Ascomycota</taxon>
        <taxon>Pezizomycotina</taxon>
        <taxon>Sordariomycetes</taxon>
        <taxon>Sordariomycetidae</taxon>
        <taxon>Coniochaetales</taxon>
        <taxon>Coniochaetaceae</taxon>
        <taxon>Coniochaeta</taxon>
    </lineage>
</organism>
<dbReference type="GO" id="GO:0016491">
    <property type="term" value="F:oxidoreductase activity"/>
    <property type="evidence" value="ECO:0007669"/>
    <property type="project" value="UniProtKB-KW"/>
</dbReference>
<dbReference type="Proteomes" id="UP001174691">
    <property type="component" value="Unassembled WGS sequence"/>
</dbReference>
<reference evidence="4" key="1">
    <citation type="submission" date="2022-07" db="EMBL/GenBank/DDBJ databases">
        <title>Fungi with potential for degradation of polypropylene.</title>
        <authorList>
            <person name="Gostincar C."/>
        </authorList>
    </citation>
    <scope>NUCLEOTIDE SEQUENCE</scope>
    <source>
        <strain evidence="4">EXF-13287</strain>
    </source>
</reference>
<dbReference type="AlphaFoldDB" id="A0AA38RYV4"/>
<gene>
    <name evidence="4" type="ORF">NKR19_g5272</name>
</gene>
<comment type="similarity">
    <text evidence="1">Belongs to the short-chain dehydrogenases/reductases (SDR) family.</text>
</comment>
<keyword evidence="5" id="KW-1185">Reference proteome</keyword>
<comment type="caution">
    <text evidence="4">The sequence shown here is derived from an EMBL/GenBank/DDBJ whole genome shotgun (WGS) entry which is preliminary data.</text>
</comment>
<evidence type="ECO:0000313" key="5">
    <source>
        <dbReference type="Proteomes" id="UP001174691"/>
    </source>
</evidence>
<sequence length="253" mass="27151">MASTSETIVLITGANKGIGRATAQRLAREHNYTVLIGSRDRSAGEQVASELAAEGHKAFAVQLDVTSDESIAAAAKFVEERFGRLDALVNNHGQFLDSWNPAVPALPTRELWSRTFAVNVVGTACVTEALLPLLRRAEHGGPRVVFVSTSMSALANALDKRQLYYGLNGAAYITSKTAVNMLALQYAKRLDDVGGRVNVACPGLVNTDLTMFAYEGAKTPEQGAEYIVKLAADVEEVRGRNGTFGSSEGDYPW</sequence>
<evidence type="ECO:0000313" key="4">
    <source>
        <dbReference type="EMBL" id="KAJ9150577.1"/>
    </source>
</evidence>
<dbReference type="PANTHER" id="PTHR43963">
    <property type="entry name" value="CARBONYL REDUCTASE 1-RELATED"/>
    <property type="match status" value="1"/>
</dbReference>
<dbReference type="SUPFAM" id="SSF51735">
    <property type="entry name" value="NAD(P)-binding Rossmann-fold domains"/>
    <property type="match status" value="1"/>
</dbReference>
<dbReference type="Gene3D" id="3.40.50.720">
    <property type="entry name" value="NAD(P)-binding Rossmann-like Domain"/>
    <property type="match status" value="1"/>
</dbReference>
<keyword evidence="2" id="KW-0521">NADP</keyword>
<dbReference type="InterPro" id="IPR002347">
    <property type="entry name" value="SDR_fam"/>
</dbReference>